<dbReference type="OrthoDB" id="8862546at2"/>
<protein>
    <submittedName>
        <fullName evidence="1">Uncharacterized protein</fullName>
    </submittedName>
</protein>
<evidence type="ECO:0000313" key="2">
    <source>
        <dbReference type="Proteomes" id="UP000199317"/>
    </source>
</evidence>
<gene>
    <name evidence="1" type="ORF">SAMN04489708_1602</name>
</gene>
<proteinExistence type="predicted"/>
<dbReference type="AlphaFoldDB" id="A0A1H0WU37"/>
<name>A0A1H0WU37_9BURK</name>
<organism evidence="1 2">
    <name type="scientific">Paracidovorax cattleyae</name>
    <dbReference type="NCBI Taxonomy" id="80868"/>
    <lineage>
        <taxon>Bacteria</taxon>
        <taxon>Pseudomonadati</taxon>
        <taxon>Pseudomonadota</taxon>
        <taxon>Betaproteobacteria</taxon>
        <taxon>Burkholderiales</taxon>
        <taxon>Comamonadaceae</taxon>
        <taxon>Paracidovorax</taxon>
    </lineage>
</organism>
<dbReference type="RefSeq" id="WP_143016027.1">
    <property type="nucleotide sequence ID" value="NZ_CP028290.1"/>
</dbReference>
<dbReference type="Proteomes" id="UP000199317">
    <property type="component" value="Unassembled WGS sequence"/>
</dbReference>
<sequence length="325" mass="36234">MKNDAVRKLNDAAATPSRFRMVLAREMGLGQSRGSRISKLLLAGMALWLCGCGALQNSDAVAADVSASKQVRSLKERQRIAGEMFRERCKKAGVFIHRTVEDVEGVFLMKLRPKGVNDGNQYEMDDPYGSDLMGGDGYILSFLKGYFRATTKQGPNRPVDAPLDPVGYTYVEAVDPVDGVKYRFTGSIRATRKMKVDAPNVQLELRRNPNFDINIYEYVLERVPSNAPRPRYGVTYEDISTREERDYWIAGSSLKVIDLKTNEVIAERVGYMVDWAQGVTVGGRSPWLLAADNACPEFSARHGATSQMFQTVRFVNKALKPKGSE</sequence>
<reference evidence="2" key="1">
    <citation type="submission" date="2016-10" db="EMBL/GenBank/DDBJ databases">
        <authorList>
            <person name="Varghese N."/>
            <person name="Submissions S."/>
        </authorList>
    </citation>
    <scope>NUCLEOTIDE SEQUENCE [LARGE SCALE GENOMIC DNA]</scope>
    <source>
        <strain evidence="2">DSM 17101</strain>
    </source>
</reference>
<evidence type="ECO:0000313" key="1">
    <source>
        <dbReference type="EMBL" id="SDP94203.1"/>
    </source>
</evidence>
<dbReference type="EMBL" id="FNJL01000060">
    <property type="protein sequence ID" value="SDP94203.1"/>
    <property type="molecule type" value="Genomic_DNA"/>
</dbReference>
<keyword evidence="2" id="KW-1185">Reference proteome</keyword>
<accession>A0A1H0WU37</accession>